<proteinExistence type="predicted"/>
<name>A0ABS8Y6V2_DATST</name>
<reference evidence="2 3" key="1">
    <citation type="journal article" date="2021" name="BMC Genomics">
        <title>Datura genome reveals duplications of psychoactive alkaloid biosynthetic genes and high mutation rate following tissue culture.</title>
        <authorList>
            <person name="Rajewski A."/>
            <person name="Carter-House D."/>
            <person name="Stajich J."/>
            <person name="Litt A."/>
        </authorList>
    </citation>
    <scope>NUCLEOTIDE SEQUENCE [LARGE SCALE GENOMIC DNA]</scope>
    <source>
        <strain evidence="2">AR-01</strain>
    </source>
</reference>
<feature type="region of interest" description="Disordered" evidence="1">
    <location>
        <begin position="56"/>
        <end position="76"/>
    </location>
</feature>
<comment type="caution">
    <text evidence="2">The sequence shown here is derived from an EMBL/GenBank/DDBJ whole genome shotgun (WGS) entry which is preliminary data.</text>
</comment>
<keyword evidence="3" id="KW-1185">Reference proteome</keyword>
<evidence type="ECO:0000313" key="3">
    <source>
        <dbReference type="Proteomes" id="UP000823775"/>
    </source>
</evidence>
<dbReference type="Proteomes" id="UP000823775">
    <property type="component" value="Unassembled WGS sequence"/>
</dbReference>
<dbReference type="EMBL" id="JACEIK010036248">
    <property type="protein sequence ID" value="MCE5166904.1"/>
    <property type="molecule type" value="Genomic_DNA"/>
</dbReference>
<accession>A0ABS8Y6V2</accession>
<evidence type="ECO:0000256" key="1">
    <source>
        <dbReference type="SAM" id="MobiDB-lite"/>
    </source>
</evidence>
<protein>
    <submittedName>
        <fullName evidence="2">Uncharacterized protein</fullName>
    </submittedName>
</protein>
<organism evidence="2 3">
    <name type="scientific">Datura stramonium</name>
    <name type="common">Jimsonweed</name>
    <name type="synonym">Common thornapple</name>
    <dbReference type="NCBI Taxonomy" id="4076"/>
    <lineage>
        <taxon>Eukaryota</taxon>
        <taxon>Viridiplantae</taxon>
        <taxon>Streptophyta</taxon>
        <taxon>Embryophyta</taxon>
        <taxon>Tracheophyta</taxon>
        <taxon>Spermatophyta</taxon>
        <taxon>Magnoliopsida</taxon>
        <taxon>eudicotyledons</taxon>
        <taxon>Gunneridae</taxon>
        <taxon>Pentapetalae</taxon>
        <taxon>asterids</taxon>
        <taxon>lamiids</taxon>
        <taxon>Solanales</taxon>
        <taxon>Solanaceae</taxon>
        <taxon>Solanoideae</taxon>
        <taxon>Datureae</taxon>
        <taxon>Datura</taxon>
    </lineage>
</organism>
<gene>
    <name evidence="2" type="ORF">HAX54_029285</name>
</gene>
<sequence length="155" mass="18475">MDELIGNLQTYELKKIDKVAEEPNKEHSLNLKAESKSDDEEMTMFFRRFKKFFRKENSKKRESRNKGKSSEKGQFQGCFKSSKMDHLIKDCPLLKEKQRKNSNRQQQLASESFKKAMKPTWGELLMRNQKEKMVKMTIWPSWLKAKQTQIVIPLR</sequence>
<feature type="compositionally biased region" description="Basic and acidic residues" evidence="1">
    <location>
        <begin position="56"/>
        <end position="71"/>
    </location>
</feature>
<evidence type="ECO:0000313" key="2">
    <source>
        <dbReference type="EMBL" id="MCE5166904.1"/>
    </source>
</evidence>